<dbReference type="InterPro" id="IPR039657">
    <property type="entry name" value="Dimethylallyltransferase"/>
</dbReference>
<evidence type="ECO:0000256" key="7">
    <source>
        <dbReference type="ARBA" id="ARBA00022694"/>
    </source>
</evidence>
<proteinExistence type="inferred from homology"/>
<evidence type="ECO:0000256" key="13">
    <source>
        <dbReference type="RuleBase" id="RU003784"/>
    </source>
</evidence>
<comment type="cofactor">
    <cofactor evidence="1">
        <name>Mg(2+)</name>
        <dbReference type="ChEBI" id="CHEBI:18420"/>
    </cofactor>
</comment>
<comment type="catalytic activity">
    <reaction evidence="11 12">
        <text>adenosine(37) in tRNA + dimethylallyl diphosphate = N(6)-dimethylallyladenosine(37) in tRNA + diphosphate</text>
        <dbReference type="Rhea" id="RHEA:26482"/>
        <dbReference type="Rhea" id="RHEA-COMP:10162"/>
        <dbReference type="Rhea" id="RHEA-COMP:10375"/>
        <dbReference type="ChEBI" id="CHEBI:33019"/>
        <dbReference type="ChEBI" id="CHEBI:57623"/>
        <dbReference type="ChEBI" id="CHEBI:74411"/>
        <dbReference type="ChEBI" id="CHEBI:74415"/>
        <dbReference type="EC" id="2.5.1.75"/>
    </reaction>
</comment>
<sequence length="230" mass="25990">RRAAGVIRAVRARGRNVLLVGGTGLYLRALLRGLAPCPGRHPALRAQLRRAGERFGTAALHGWLRDVDPAAAARIAPNDLVRVIRALEVYALTRSPLSAHHARARGRPAALPYRIFGLIRPRQELDARIDRRVDQMIAEGLLDETRALLARGYRPDLGPLQSLGYRHMIRYLRGERNWEQAVAEMKRDTRRYARRQLTWFRGEPVWRWVHPDAAARAVSPWAYLSGGEGP</sequence>
<dbReference type="Proteomes" id="UP000469346">
    <property type="component" value="Unassembled WGS sequence"/>
</dbReference>
<dbReference type="GO" id="GO:0005524">
    <property type="term" value="F:ATP binding"/>
    <property type="evidence" value="ECO:0007669"/>
    <property type="project" value="UniProtKB-KW"/>
</dbReference>
<comment type="caution">
    <text evidence="15">The sequence shown here is derived from an EMBL/GenBank/DDBJ whole genome shotgun (WGS) entry which is preliminary data.</text>
</comment>
<evidence type="ECO:0000256" key="3">
    <source>
        <dbReference type="ARBA" id="ARBA00005842"/>
    </source>
</evidence>
<dbReference type="InterPro" id="IPR027417">
    <property type="entry name" value="P-loop_NTPase"/>
</dbReference>
<evidence type="ECO:0000256" key="4">
    <source>
        <dbReference type="ARBA" id="ARBA00012665"/>
    </source>
</evidence>
<evidence type="ECO:0000256" key="12">
    <source>
        <dbReference type="RuleBase" id="RU003783"/>
    </source>
</evidence>
<evidence type="ECO:0000256" key="8">
    <source>
        <dbReference type="ARBA" id="ARBA00022741"/>
    </source>
</evidence>
<keyword evidence="16" id="KW-1185">Reference proteome</keyword>
<comment type="function">
    <text evidence="2 13">Catalyzes the transfer of a dimethylallyl group onto the adenine at position 37 in tRNAs that read codons beginning with uridine, leading to the formation of N6-(dimethylallyl)adenosine (i(6)A).</text>
</comment>
<dbReference type="RefSeq" id="WP_163298490.1">
    <property type="nucleotide sequence ID" value="NZ_JAAGRR010000049.1"/>
</dbReference>
<keyword evidence="9 14" id="KW-0067">ATP-binding</keyword>
<keyword evidence="6 14" id="KW-0808">Transferase</keyword>
<dbReference type="GO" id="GO:0006400">
    <property type="term" value="P:tRNA modification"/>
    <property type="evidence" value="ECO:0007669"/>
    <property type="project" value="TreeGrafter"/>
</dbReference>
<evidence type="ECO:0000256" key="9">
    <source>
        <dbReference type="ARBA" id="ARBA00022840"/>
    </source>
</evidence>
<dbReference type="EMBL" id="JAAGRR010000049">
    <property type="protein sequence ID" value="NDY42352.1"/>
    <property type="molecule type" value="Genomic_DNA"/>
</dbReference>
<evidence type="ECO:0000256" key="5">
    <source>
        <dbReference type="ARBA" id="ARBA00017477"/>
    </source>
</evidence>
<keyword evidence="7 12" id="KW-0819">tRNA processing</keyword>
<keyword evidence="10" id="KW-0460">Magnesium</keyword>
<reference evidence="15 16" key="1">
    <citation type="submission" date="2020-02" db="EMBL/GenBank/DDBJ databases">
        <title>Comparative genomics of sulfur disproportionating microorganisms.</title>
        <authorList>
            <person name="Ward L.M."/>
            <person name="Bertran E."/>
            <person name="Johnston D.T."/>
        </authorList>
    </citation>
    <scope>NUCLEOTIDE SEQUENCE [LARGE SCALE GENOMIC DNA]</scope>
    <source>
        <strain evidence="15 16">DSM 100025</strain>
    </source>
</reference>
<dbReference type="PANTHER" id="PTHR11088:SF60">
    <property type="entry name" value="TRNA DIMETHYLALLYLTRANSFERASE"/>
    <property type="match status" value="1"/>
</dbReference>
<name>A0A6N9TM54_DISTH</name>
<feature type="non-terminal residue" evidence="15">
    <location>
        <position position="1"/>
    </location>
</feature>
<evidence type="ECO:0000313" key="16">
    <source>
        <dbReference type="Proteomes" id="UP000469346"/>
    </source>
</evidence>
<comment type="similarity">
    <text evidence="3 14">Belongs to the IPP transferase family.</text>
</comment>
<dbReference type="EC" id="2.5.1.75" evidence="4 12"/>
<dbReference type="InterPro" id="IPR018022">
    <property type="entry name" value="IPT"/>
</dbReference>
<accession>A0A6N9TM54</accession>
<evidence type="ECO:0000256" key="10">
    <source>
        <dbReference type="ARBA" id="ARBA00022842"/>
    </source>
</evidence>
<evidence type="ECO:0000256" key="2">
    <source>
        <dbReference type="ARBA" id="ARBA00003213"/>
    </source>
</evidence>
<dbReference type="Gene3D" id="1.10.20.140">
    <property type="match status" value="1"/>
</dbReference>
<dbReference type="AlphaFoldDB" id="A0A6N9TM54"/>
<dbReference type="Pfam" id="PF01715">
    <property type="entry name" value="IPPT"/>
    <property type="match status" value="1"/>
</dbReference>
<evidence type="ECO:0000256" key="1">
    <source>
        <dbReference type="ARBA" id="ARBA00001946"/>
    </source>
</evidence>
<keyword evidence="8 14" id="KW-0547">Nucleotide-binding</keyword>
<evidence type="ECO:0000256" key="14">
    <source>
        <dbReference type="RuleBase" id="RU003785"/>
    </source>
</evidence>
<dbReference type="NCBIfam" id="TIGR00174">
    <property type="entry name" value="miaA"/>
    <property type="match status" value="1"/>
</dbReference>
<dbReference type="GO" id="GO:0052381">
    <property type="term" value="F:tRNA dimethylallyltransferase activity"/>
    <property type="evidence" value="ECO:0007669"/>
    <property type="project" value="UniProtKB-EC"/>
</dbReference>
<organism evidence="15 16">
    <name type="scientific">Dissulfurirhabdus thermomarina</name>
    <dbReference type="NCBI Taxonomy" id="1765737"/>
    <lineage>
        <taxon>Bacteria</taxon>
        <taxon>Deltaproteobacteria</taxon>
        <taxon>Dissulfurirhabdaceae</taxon>
        <taxon>Dissulfurirhabdus</taxon>
    </lineage>
</organism>
<dbReference type="Gene3D" id="3.40.50.300">
    <property type="entry name" value="P-loop containing nucleotide triphosphate hydrolases"/>
    <property type="match status" value="1"/>
</dbReference>
<protein>
    <recommendedName>
        <fullName evidence="5 12">tRNA dimethylallyltransferase</fullName>
        <ecNumber evidence="4 12">2.5.1.75</ecNumber>
    </recommendedName>
</protein>
<dbReference type="PANTHER" id="PTHR11088">
    <property type="entry name" value="TRNA DIMETHYLALLYLTRANSFERASE"/>
    <property type="match status" value="1"/>
</dbReference>
<evidence type="ECO:0000256" key="11">
    <source>
        <dbReference type="ARBA" id="ARBA00049563"/>
    </source>
</evidence>
<evidence type="ECO:0000313" key="15">
    <source>
        <dbReference type="EMBL" id="NDY42352.1"/>
    </source>
</evidence>
<gene>
    <name evidence="15" type="primary">miaA</name>
    <name evidence="15" type="ORF">G3N55_05785</name>
</gene>
<evidence type="ECO:0000256" key="6">
    <source>
        <dbReference type="ARBA" id="ARBA00022679"/>
    </source>
</evidence>